<comment type="caution">
    <text evidence="2">The sequence shown here is derived from an EMBL/GenBank/DDBJ whole genome shotgun (WGS) entry which is preliminary data.</text>
</comment>
<protein>
    <submittedName>
        <fullName evidence="2">Uncharacterized protein</fullName>
    </submittedName>
</protein>
<proteinExistence type="predicted"/>
<evidence type="ECO:0000313" key="2">
    <source>
        <dbReference type="EMBL" id="CAE8622764.1"/>
    </source>
</evidence>
<feature type="compositionally biased region" description="Basic and acidic residues" evidence="1">
    <location>
        <begin position="1"/>
        <end position="14"/>
    </location>
</feature>
<dbReference type="EMBL" id="CAJNNV010028049">
    <property type="protein sequence ID" value="CAE8622764.1"/>
    <property type="molecule type" value="Genomic_DNA"/>
</dbReference>
<feature type="compositionally biased region" description="Low complexity" evidence="1">
    <location>
        <begin position="390"/>
        <end position="400"/>
    </location>
</feature>
<feature type="compositionally biased region" description="Basic and acidic residues" evidence="1">
    <location>
        <begin position="402"/>
        <end position="411"/>
    </location>
</feature>
<gene>
    <name evidence="2" type="ORF">PGLA1383_LOCUS40157</name>
</gene>
<accession>A0A813G916</accession>
<evidence type="ECO:0000256" key="1">
    <source>
        <dbReference type="SAM" id="MobiDB-lite"/>
    </source>
</evidence>
<dbReference type="Proteomes" id="UP000654075">
    <property type="component" value="Unassembled WGS sequence"/>
</dbReference>
<sequence>MERATEDGTPEKPFRSLPRARQRVIPQLLLDWPASGDSSSSSCQSWKRSGDTLQKMDQLCGVSELSLERPADRRSLQFSLVPTGDGSQSQICERPRPRKTQLLGCSAQYKRVAINVLSQEDRLLNRGLLRPSPGYDSSDPWLHDSTKQLAKMLRPGAPVCFIGTGEAGSYYGPLPGSGDLHFVRHLSSLLLIPLASDAFMPLPTRAPRTGEWAVFAGIKTGPQVELNGLPCFVGPQGMPMLTDCSSAASAYKTWYWVTFRRPGKSRGPSFDSGDGQLSTSPGDMTLAFLGNLAALPGPPPGAPAAPLDSQCAPPSAFPPLAETPEEEQALLLARARTLQLLSEAAADPEAFSLEDSVQLALRGPDGPPEAEVRAQASRQATGDAGKTMKATSATSTASSTQCEKDPAESVDRPAFAWLGSSDDVGNSGSAGVVDGTVDASGDVPEETEPEDSPLQSSPVASRPRRLCRSLFLKAAELAVRKRPLSRFFGEEQHKVSLVPDASASASADFGTGLVLSWAEASEIRALRLGFCFVPSPKERRERGTDCLTDGHGADSANDSFDADAASDARDGKKAKQKAVLRDGLRRYFERKRQQRMEVSTKQADRLWKPPSRRKPRLQSSLSRQPQIDEGPLILCNGVILLKPPSDRDSKVKESLTDLQQAVKESRKDFAEGSCTEEETSSFEAEKDFACQDINSMCVMGADVMTETSQEDAQDADVWPARKRRRHLGRCWWAQDDFEAPWNRDAAERESAASVLTQAMLSHSFVGQEEPGRVAERRRLRPARFRVEGKQRSKIDPKNQCGSAPCQAH</sequence>
<feature type="region of interest" description="Disordered" evidence="1">
    <location>
        <begin position="1"/>
        <end position="20"/>
    </location>
</feature>
<feature type="region of interest" description="Disordered" evidence="1">
    <location>
        <begin position="537"/>
        <end position="577"/>
    </location>
</feature>
<feature type="compositionally biased region" description="Low complexity" evidence="1">
    <location>
        <begin position="553"/>
        <end position="565"/>
    </location>
</feature>
<name>A0A813G916_POLGL</name>
<reference evidence="2" key="1">
    <citation type="submission" date="2021-02" db="EMBL/GenBank/DDBJ databases">
        <authorList>
            <person name="Dougan E. K."/>
            <person name="Rhodes N."/>
            <person name="Thang M."/>
            <person name="Chan C."/>
        </authorList>
    </citation>
    <scope>NUCLEOTIDE SEQUENCE</scope>
</reference>
<organism evidence="2 3">
    <name type="scientific">Polarella glacialis</name>
    <name type="common">Dinoflagellate</name>
    <dbReference type="NCBI Taxonomy" id="89957"/>
    <lineage>
        <taxon>Eukaryota</taxon>
        <taxon>Sar</taxon>
        <taxon>Alveolata</taxon>
        <taxon>Dinophyceae</taxon>
        <taxon>Suessiales</taxon>
        <taxon>Suessiaceae</taxon>
        <taxon>Polarella</taxon>
    </lineage>
</organism>
<feature type="compositionally biased region" description="Basic and acidic residues" evidence="1">
    <location>
        <begin position="566"/>
        <end position="577"/>
    </location>
</feature>
<keyword evidence="3" id="KW-1185">Reference proteome</keyword>
<evidence type="ECO:0000313" key="3">
    <source>
        <dbReference type="Proteomes" id="UP000654075"/>
    </source>
</evidence>
<feature type="region of interest" description="Disordered" evidence="1">
    <location>
        <begin position="591"/>
        <end position="625"/>
    </location>
</feature>
<feature type="compositionally biased region" description="Basic and acidic residues" evidence="1">
    <location>
        <begin position="784"/>
        <end position="796"/>
    </location>
</feature>
<dbReference type="AlphaFoldDB" id="A0A813G916"/>
<feature type="region of interest" description="Disordered" evidence="1">
    <location>
        <begin position="360"/>
        <end position="461"/>
    </location>
</feature>
<feature type="region of interest" description="Disordered" evidence="1">
    <location>
        <begin position="765"/>
        <end position="808"/>
    </location>
</feature>